<keyword evidence="2" id="KW-1185">Reference proteome</keyword>
<dbReference type="PATRIC" id="fig|265726.11.peg.1961"/>
<accession>A0A0F5VH59</accession>
<protein>
    <submittedName>
        <fullName evidence="1">Uncharacterized protein</fullName>
    </submittedName>
</protein>
<dbReference type="EMBL" id="JWYV01000002">
    <property type="protein sequence ID" value="KKD00820.1"/>
    <property type="molecule type" value="Genomic_DNA"/>
</dbReference>
<dbReference type="Proteomes" id="UP000033633">
    <property type="component" value="Unassembled WGS sequence"/>
</dbReference>
<gene>
    <name evidence="1" type="ORF">KY46_03100</name>
</gene>
<comment type="caution">
    <text evidence="1">The sequence shown here is derived from an EMBL/GenBank/DDBJ whole genome shotgun (WGS) entry which is preliminary data.</text>
</comment>
<sequence length="67" mass="7815">MDLKPAPKPNYWCFLELLWCDGCHKQNDILINLRCLDSFVAFRLKNGDTFQMYSIIVFTTSDKPQGN</sequence>
<organism evidence="1 2">
    <name type="scientific">Photobacterium halotolerans</name>
    <dbReference type="NCBI Taxonomy" id="265726"/>
    <lineage>
        <taxon>Bacteria</taxon>
        <taxon>Pseudomonadati</taxon>
        <taxon>Pseudomonadota</taxon>
        <taxon>Gammaproteobacteria</taxon>
        <taxon>Vibrionales</taxon>
        <taxon>Vibrionaceae</taxon>
        <taxon>Photobacterium</taxon>
    </lineage>
</organism>
<evidence type="ECO:0000313" key="1">
    <source>
        <dbReference type="EMBL" id="KKD00820.1"/>
    </source>
</evidence>
<proteinExistence type="predicted"/>
<reference evidence="1 2" key="1">
    <citation type="submission" date="2014-12" db="EMBL/GenBank/DDBJ databases">
        <title>Mercury Reductase activity and rhizosphere competence traits in the genome of root associated Photobacterium halotolerans MELD1.</title>
        <authorList>
            <person name="Mathew D.C."/>
            <person name="Huang C.-C."/>
        </authorList>
    </citation>
    <scope>NUCLEOTIDE SEQUENCE [LARGE SCALE GENOMIC DNA]</scope>
    <source>
        <strain evidence="1 2">MELD1</strain>
    </source>
</reference>
<dbReference type="STRING" id="265726.KY46_03100"/>
<evidence type="ECO:0000313" key="2">
    <source>
        <dbReference type="Proteomes" id="UP000033633"/>
    </source>
</evidence>
<name>A0A0F5VH59_9GAMM</name>
<dbReference type="AlphaFoldDB" id="A0A0F5VH59"/>